<comment type="caution">
    <text evidence="2">The sequence shown here is derived from an EMBL/GenBank/DDBJ whole genome shotgun (WGS) entry which is preliminary data.</text>
</comment>
<name>A0AAW0I1Z6_MYOGA</name>
<dbReference type="Proteomes" id="UP001488838">
    <property type="component" value="Unassembled WGS sequence"/>
</dbReference>
<evidence type="ECO:0000313" key="3">
    <source>
        <dbReference type="Proteomes" id="UP001488838"/>
    </source>
</evidence>
<feature type="region of interest" description="Disordered" evidence="1">
    <location>
        <begin position="15"/>
        <end position="37"/>
    </location>
</feature>
<reference evidence="2 3" key="1">
    <citation type="journal article" date="2023" name="bioRxiv">
        <title>Conserved and derived expression patterns and positive selection on dental genes reveal complex evolutionary context of ever-growing rodent molars.</title>
        <authorList>
            <person name="Calamari Z.T."/>
            <person name="Song A."/>
            <person name="Cohen E."/>
            <person name="Akter M."/>
            <person name="Roy R.D."/>
            <person name="Hallikas O."/>
            <person name="Christensen M.M."/>
            <person name="Li P."/>
            <person name="Marangoni P."/>
            <person name="Jernvall J."/>
            <person name="Klein O.D."/>
        </authorList>
    </citation>
    <scope>NUCLEOTIDE SEQUENCE [LARGE SCALE GENOMIC DNA]</scope>
    <source>
        <strain evidence="2">V071</strain>
    </source>
</reference>
<keyword evidence="3" id="KW-1185">Reference proteome</keyword>
<proteinExistence type="predicted"/>
<dbReference type="EMBL" id="JBBHLL010000240">
    <property type="protein sequence ID" value="KAK7808398.1"/>
    <property type="molecule type" value="Genomic_DNA"/>
</dbReference>
<protein>
    <submittedName>
        <fullName evidence="2">Uncharacterized protein</fullName>
    </submittedName>
</protein>
<sequence length="149" mass="15966">MGRAGCLPWSWSMERASAGGSTEPVESQKATKGVSPVCEPPIEREGTPVSSRKIAILGASELAIRTSLLKRLASQTERELPATMLSLCHPVRPFYNGKPKAQNGTVSHEKGSYSVGSAVAEGLEFKTSLRCTMCSHKARPHMNPVLCSV</sequence>
<accession>A0AAW0I1Z6</accession>
<gene>
    <name evidence="2" type="ORF">U0070_014260</name>
</gene>
<organism evidence="2 3">
    <name type="scientific">Myodes glareolus</name>
    <name type="common">Bank vole</name>
    <name type="synonym">Clethrionomys glareolus</name>
    <dbReference type="NCBI Taxonomy" id="447135"/>
    <lineage>
        <taxon>Eukaryota</taxon>
        <taxon>Metazoa</taxon>
        <taxon>Chordata</taxon>
        <taxon>Craniata</taxon>
        <taxon>Vertebrata</taxon>
        <taxon>Euteleostomi</taxon>
        <taxon>Mammalia</taxon>
        <taxon>Eutheria</taxon>
        <taxon>Euarchontoglires</taxon>
        <taxon>Glires</taxon>
        <taxon>Rodentia</taxon>
        <taxon>Myomorpha</taxon>
        <taxon>Muroidea</taxon>
        <taxon>Cricetidae</taxon>
        <taxon>Arvicolinae</taxon>
        <taxon>Myodes</taxon>
    </lineage>
</organism>
<dbReference type="AlphaFoldDB" id="A0AAW0I1Z6"/>
<evidence type="ECO:0000256" key="1">
    <source>
        <dbReference type="SAM" id="MobiDB-lite"/>
    </source>
</evidence>
<evidence type="ECO:0000313" key="2">
    <source>
        <dbReference type="EMBL" id="KAK7808398.1"/>
    </source>
</evidence>